<name>A0A164Y6A4_9SYNE</name>
<gene>
    <name evidence="1" type="ORF">FLM9_1471</name>
</gene>
<accession>A0A164Y6A4</accession>
<dbReference type="EMBL" id="FITM01000157">
    <property type="protein sequence ID" value="SAY39370.1"/>
    <property type="molecule type" value="Genomic_DNA"/>
</dbReference>
<sequence>MAAHCRDCWEDIKMSGVTHLGELISGWVAENGFGLNCPQTLGYTTLLNGRYGAPGAARRDMAI</sequence>
<proteinExistence type="predicted"/>
<evidence type="ECO:0000313" key="2">
    <source>
        <dbReference type="Proteomes" id="UP000182631"/>
    </source>
</evidence>
<protein>
    <submittedName>
        <fullName evidence="1">Uncharacterized protein</fullName>
    </submittedName>
</protein>
<evidence type="ECO:0000313" key="1">
    <source>
        <dbReference type="EMBL" id="SAY39370.1"/>
    </source>
</evidence>
<organism evidence="1 2">
    <name type="scientific">Candidatus Synechococcus spongiarum</name>
    <dbReference type="NCBI Taxonomy" id="431041"/>
    <lineage>
        <taxon>Bacteria</taxon>
        <taxon>Bacillati</taxon>
        <taxon>Cyanobacteriota</taxon>
        <taxon>Cyanophyceae</taxon>
        <taxon>Synechococcales</taxon>
        <taxon>Synechococcaceae</taxon>
        <taxon>Synechococcus</taxon>
    </lineage>
</organism>
<dbReference type="Proteomes" id="UP000182631">
    <property type="component" value="Unassembled WGS sequence"/>
</dbReference>
<keyword evidence="2" id="KW-1185">Reference proteome</keyword>
<reference evidence="2" key="1">
    <citation type="submission" date="2016-02" db="EMBL/GenBank/DDBJ databases">
        <authorList>
            <person name="liu f."/>
        </authorList>
    </citation>
    <scope>NUCLEOTIDE SEQUENCE [LARGE SCALE GENOMIC DNA]</scope>
</reference>
<dbReference type="AlphaFoldDB" id="A0A164Y6A4"/>